<dbReference type="InterPro" id="IPR036322">
    <property type="entry name" value="WD40_repeat_dom_sf"/>
</dbReference>
<sequence length="641" mass="74435">MATRGIKRTRAAMERNFEEDKEEVKVTKCKRGKKICTNCTKNGLSGLNPINCKKCQICGFVFNRNTQNATNIMKGLSKLGCENYAYMETVSSEDNKLSIFLNKTRTFYQNEENVSLKKRDLKKMKKEQLVLINPCATKVPKHLSDKQRFCDYQTIHMTQERFEKLNHGLTPEDNELDKKIKIVVNPVSETPEDPKSYEMKGFDLKRLEKGLLALCIPEQRIKSCKWIPIEEYIHENSDNVSSEKIHDIVNYCSILTHTRSGEEDLYRIIIVQIQKEEGKVYEILTIPTLKDQKVKSVTQVEWMPIQKNRNKFFSQCVVLCNTDQGSYLQVYRFTRKESRESNCLELCKTIKLNKTSVELLSCKAMGEYLAIGDSAGNIYIFKVAQKKSKEVKHTEYEFSLFKIFKNAHEMEISGLEFITNSLYYENKVILSSISKDGSLRLWDINGSSFYPVHEVCGNSRRWMYDIVWDPSIQSNNDTQQIQYNIEGRHGSYQMVYFDDEFSSKKSNLIKENTTSISSRHTSCQILLSSINGCVYSIEKQAKMKGKSKSINPEVIFRIEKQLNEEESFYSLKQIPPRDNKILDQVVGTISDKFFYKGKGKEHEDYLFEEQNCTIKDVKYCITNSDKCFISLRKDLVFIKTI</sequence>
<keyword evidence="2" id="KW-1185">Reference proteome</keyword>
<dbReference type="AlphaFoldDB" id="A0AAD1X6I4"/>
<proteinExistence type="predicted"/>
<dbReference type="Proteomes" id="UP001295684">
    <property type="component" value="Unassembled WGS sequence"/>
</dbReference>
<dbReference type="InterPro" id="IPR015943">
    <property type="entry name" value="WD40/YVTN_repeat-like_dom_sf"/>
</dbReference>
<dbReference type="SUPFAM" id="SSF50978">
    <property type="entry name" value="WD40 repeat-like"/>
    <property type="match status" value="1"/>
</dbReference>
<comment type="caution">
    <text evidence="1">The sequence shown here is derived from an EMBL/GenBank/DDBJ whole genome shotgun (WGS) entry which is preliminary data.</text>
</comment>
<accession>A0AAD1X6I4</accession>
<reference evidence="1" key="1">
    <citation type="submission" date="2023-07" db="EMBL/GenBank/DDBJ databases">
        <authorList>
            <consortium name="AG Swart"/>
            <person name="Singh M."/>
            <person name="Singh A."/>
            <person name="Seah K."/>
            <person name="Emmerich C."/>
        </authorList>
    </citation>
    <scope>NUCLEOTIDE SEQUENCE</scope>
    <source>
        <strain evidence="1">DP1</strain>
    </source>
</reference>
<gene>
    <name evidence="1" type="ORF">ECRASSUSDP1_LOCUS797</name>
</gene>
<evidence type="ECO:0000313" key="1">
    <source>
        <dbReference type="EMBL" id="CAI2359506.1"/>
    </source>
</evidence>
<protein>
    <submittedName>
        <fullName evidence="1">Uncharacterized protein</fullName>
    </submittedName>
</protein>
<name>A0AAD1X6I4_EUPCR</name>
<organism evidence="1 2">
    <name type="scientific">Euplotes crassus</name>
    <dbReference type="NCBI Taxonomy" id="5936"/>
    <lineage>
        <taxon>Eukaryota</taxon>
        <taxon>Sar</taxon>
        <taxon>Alveolata</taxon>
        <taxon>Ciliophora</taxon>
        <taxon>Intramacronucleata</taxon>
        <taxon>Spirotrichea</taxon>
        <taxon>Hypotrichia</taxon>
        <taxon>Euplotida</taxon>
        <taxon>Euplotidae</taxon>
        <taxon>Moneuplotes</taxon>
    </lineage>
</organism>
<dbReference type="Gene3D" id="2.130.10.10">
    <property type="entry name" value="YVTN repeat-like/Quinoprotein amine dehydrogenase"/>
    <property type="match status" value="1"/>
</dbReference>
<dbReference type="EMBL" id="CAMPGE010000749">
    <property type="protein sequence ID" value="CAI2359506.1"/>
    <property type="molecule type" value="Genomic_DNA"/>
</dbReference>
<dbReference type="InterPro" id="IPR019775">
    <property type="entry name" value="WD40_repeat_CS"/>
</dbReference>
<evidence type="ECO:0000313" key="2">
    <source>
        <dbReference type="Proteomes" id="UP001295684"/>
    </source>
</evidence>
<dbReference type="PROSITE" id="PS00678">
    <property type="entry name" value="WD_REPEATS_1"/>
    <property type="match status" value="1"/>
</dbReference>